<gene>
    <name evidence="1" type="ORF">LOAG_02343</name>
</gene>
<dbReference type="InParanoid" id="A0A1S0U6X7"/>
<name>A0A1S0U6X7_LOALO</name>
<evidence type="ECO:0000313" key="1">
    <source>
        <dbReference type="EMBL" id="EFO26139.1"/>
    </source>
</evidence>
<sequence length="111" mass="12424">MKSGSKHIKDEFYNFMQMKKKVPALLQSSMRQLINVIFVVCSLTLSQTIIFSGDQTLKTFGACESHSKCMMKMKYGDKTALVDIAIAIRPGSNQISVAFGKKCIRHDTNTL</sequence>
<accession>A0A1S0U6X7</accession>
<reference evidence="1" key="1">
    <citation type="submission" date="2012-04" db="EMBL/GenBank/DDBJ databases">
        <title>The Genome Sequence of Loa loa.</title>
        <authorList>
            <consortium name="The Broad Institute Genome Sequencing Platform"/>
            <consortium name="Broad Institute Genome Sequencing Center for Infectious Disease"/>
            <person name="Nutman T.B."/>
            <person name="Fink D.L."/>
            <person name="Russ C."/>
            <person name="Young S."/>
            <person name="Zeng Q."/>
            <person name="Gargeya S."/>
            <person name="Alvarado L."/>
            <person name="Berlin A."/>
            <person name="Chapman S.B."/>
            <person name="Chen Z."/>
            <person name="Freedman E."/>
            <person name="Gellesch M."/>
            <person name="Goldberg J."/>
            <person name="Griggs A."/>
            <person name="Gujja S."/>
            <person name="Heilman E.R."/>
            <person name="Heiman D."/>
            <person name="Howarth C."/>
            <person name="Mehta T."/>
            <person name="Neiman D."/>
            <person name="Pearson M."/>
            <person name="Roberts A."/>
            <person name="Saif S."/>
            <person name="Shea T."/>
            <person name="Shenoy N."/>
            <person name="Sisk P."/>
            <person name="Stolte C."/>
            <person name="Sykes S."/>
            <person name="White J."/>
            <person name="Yandava C."/>
            <person name="Haas B."/>
            <person name="Henn M.R."/>
            <person name="Nusbaum C."/>
            <person name="Birren B."/>
        </authorList>
    </citation>
    <scope>NUCLEOTIDE SEQUENCE [LARGE SCALE GENOMIC DNA]</scope>
</reference>
<protein>
    <submittedName>
        <fullName evidence="1">Uncharacterized protein</fullName>
    </submittedName>
</protein>
<dbReference type="RefSeq" id="XP_003137929.1">
    <property type="nucleotide sequence ID" value="XM_003137881.1"/>
</dbReference>
<organism evidence="1">
    <name type="scientific">Loa loa</name>
    <name type="common">Eye worm</name>
    <name type="synonym">Filaria loa</name>
    <dbReference type="NCBI Taxonomy" id="7209"/>
    <lineage>
        <taxon>Eukaryota</taxon>
        <taxon>Metazoa</taxon>
        <taxon>Ecdysozoa</taxon>
        <taxon>Nematoda</taxon>
        <taxon>Chromadorea</taxon>
        <taxon>Rhabditida</taxon>
        <taxon>Spirurina</taxon>
        <taxon>Spiruromorpha</taxon>
        <taxon>Filarioidea</taxon>
        <taxon>Onchocercidae</taxon>
        <taxon>Loa</taxon>
    </lineage>
</organism>
<dbReference type="CTD" id="9939733"/>
<dbReference type="KEGG" id="loa:LOAG_02343"/>
<proteinExistence type="predicted"/>
<dbReference type="AlphaFoldDB" id="A0A1S0U6X7"/>
<dbReference type="EMBL" id="JH712121">
    <property type="protein sequence ID" value="EFO26139.1"/>
    <property type="molecule type" value="Genomic_DNA"/>
</dbReference>
<dbReference type="OrthoDB" id="10497119at2759"/>
<dbReference type="GeneID" id="9939733"/>